<accession>A0A8B7ZJY1</accession>
<dbReference type="InterPro" id="IPR013320">
    <property type="entry name" value="ConA-like_dom_sf"/>
</dbReference>
<dbReference type="InterPro" id="IPR016187">
    <property type="entry name" value="CTDL_fold"/>
</dbReference>
<evidence type="ECO:0000256" key="1">
    <source>
        <dbReference type="SAM" id="SignalP"/>
    </source>
</evidence>
<dbReference type="SUPFAM" id="SSF56436">
    <property type="entry name" value="C-type lectin-like"/>
    <property type="match status" value="1"/>
</dbReference>
<dbReference type="InterPro" id="IPR016186">
    <property type="entry name" value="C-type_lectin-like/link_sf"/>
</dbReference>
<keyword evidence="1" id="KW-0732">Signal</keyword>
<organism evidence="2 3">
    <name type="scientific">Acanthaster planci</name>
    <name type="common">Crown-of-thorns starfish</name>
    <dbReference type="NCBI Taxonomy" id="133434"/>
    <lineage>
        <taxon>Eukaryota</taxon>
        <taxon>Metazoa</taxon>
        <taxon>Echinodermata</taxon>
        <taxon>Eleutherozoa</taxon>
        <taxon>Asterozoa</taxon>
        <taxon>Asteroidea</taxon>
        <taxon>Valvatacea</taxon>
        <taxon>Valvatida</taxon>
        <taxon>Acanthasteridae</taxon>
        <taxon>Acanthaster</taxon>
    </lineage>
</organism>
<dbReference type="OrthoDB" id="5987060at2759"/>
<sequence>MALWVILVIGYLQISIDSIQAVCTRCPLQWTESQGKCYRYFARSLSYTDAVEYCQHLSFPGRIASLATVTTSNELQFMSKFVNDIFKKASALDVPSLLWLNINSMNTTKSLPILHRSLSQESDNIPCEDSHINHDMYRVSGNKNAVSLVPGPEQLDQACAVHLPVESFIDLGYFDESCISDLDSCKSHSVTWSIWLNIDSPSDAKNKLHYFLSSGGQTGLARGIAFLYDARSSQFLFAARSKDLYIRQKYNISKVPLDEWFHLTFIVDSVGTPDMDLKIFVNGELVQVDEEEMSTGAGGQSDTCTRLFLGMSNTCSGDLSLSQYGGSAAYSSLVVFDGLLGPHEICHLYECRSIDKLVNTAKKGQATIGLSLRPVEDAEHPFTIDDKSYTFCDTTTARPTDRSSTSSSCLHHREHPFICQM</sequence>
<dbReference type="KEGG" id="aplc:110987484"/>
<dbReference type="SUPFAM" id="SSF49899">
    <property type="entry name" value="Concanavalin A-like lectins/glucanases"/>
    <property type="match status" value="1"/>
</dbReference>
<keyword evidence="2" id="KW-1185">Reference proteome</keyword>
<name>A0A8B7ZJY1_ACAPL</name>
<evidence type="ECO:0000313" key="2">
    <source>
        <dbReference type="Proteomes" id="UP000694845"/>
    </source>
</evidence>
<dbReference type="AlphaFoldDB" id="A0A8B7ZJY1"/>
<protein>
    <submittedName>
        <fullName evidence="3">Uncharacterized protein LOC110987484</fullName>
    </submittedName>
</protein>
<reference evidence="3" key="1">
    <citation type="submission" date="2025-08" db="UniProtKB">
        <authorList>
            <consortium name="RefSeq"/>
        </authorList>
    </citation>
    <scope>IDENTIFICATION</scope>
</reference>
<gene>
    <name evidence="3" type="primary">LOC110987484</name>
</gene>
<dbReference type="Proteomes" id="UP000694845">
    <property type="component" value="Unplaced"/>
</dbReference>
<proteinExistence type="predicted"/>
<feature type="signal peptide" evidence="1">
    <location>
        <begin position="1"/>
        <end position="21"/>
    </location>
</feature>
<dbReference type="GeneID" id="110987484"/>
<dbReference type="Gene3D" id="2.60.120.200">
    <property type="match status" value="1"/>
</dbReference>
<evidence type="ECO:0000313" key="3">
    <source>
        <dbReference type="RefSeq" id="XP_022105933.1"/>
    </source>
</evidence>
<dbReference type="Pfam" id="PF13385">
    <property type="entry name" value="Laminin_G_3"/>
    <property type="match status" value="1"/>
</dbReference>
<feature type="chain" id="PRO_5034397050" evidence="1">
    <location>
        <begin position="22"/>
        <end position="421"/>
    </location>
</feature>
<dbReference type="RefSeq" id="XP_022105933.1">
    <property type="nucleotide sequence ID" value="XM_022250241.1"/>
</dbReference>
<dbReference type="Gene3D" id="3.10.100.10">
    <property type="entry name" value="Mannose-Binding Protein A, subunit A"/>
    <property type="match status" value="1"/>
</dbReference>